<evidence type="ECO:0000313" key="2">
    <source>
        <dbReference type="Proteomes" id="UP000030949"/>
    </source>
</evidence>
<dbReference type="AlphaFoldDB" id="A0A0B1YWI2"/>
<sequence length="74" mass="8512">MWPNLLAGKLILKQLACMVSGGQHYFSLHSLGRMSERMWRYVGNLGLAKDALDLVMPCYQYDHMMRSHCHSSLI</sequence>
<reference evidence="2" key="1">
    <citation type="submission" date="2015-03" db="EMBL/GenBank/DDBJ databases">
        <title>Pseudomonas frederiksbergensis hydrocarbon degrader.</title>
        <authorList>
            <person name="Brown L.M."/>
            <person name="Ruiz O.N."/>
            <person name="Mueller S."/>
            <person name="Gunasekera T.S."/>
        </authorList>
    </citation>
    <scope>NUCLEOTIDE SEQUENCE [LARGE SCALE GENOMIC DNA]</scope>
    <source>
        <strain evidence="2">SI8</strain>
    </source>
</reference>
<dbReference type="EMBL" id="JQGJ01000030">
    <property type="protein sequence ID" value="KHK61547.1"/>
    <property type="molecule type" value="Genomic_DNA"/>
</dbReference>
<proteinExistence type="predicted"/>
<evidence type="ECO:0000313" key="1">
    <source>
        <dbReference type="EMBL" id="KHK61547.1"/>
    </source>
</evidence>
<dbReference type="Proteomes" id="UP000030949">
    <property type="component" value="Unassembled WGS sequence"/>
</dbReference>
<gene>
    <name evidence="1" type="ORF">JZ00_27810</name>
</gene>
<comment type="caution">
    <text evidence="1">The sequence shown here is derived from an EMBL/GenBank/DDBJ whole genome shotgun (WGS) entry which is preliminary data.</text>
</comment>
<protein>
    <submittedName>
        <fullName evidence="1">Uncharacterized protein</fullName>
    </submittedName>
</protein>
<name>A0A0B1YWI2_9PSED</name>
<organism evidence="1 2">
    <name type="scientific">Pseudomonas frederiksbergensis</name>
    <dbReference type="NCBI Taxonomy" id="104087"/>
    <lineage>
        <taxon>Bacteria</taxon>
        <taxon>Pseudomonadati</taxon>
        <taxon>Pseudomonadota</taxon>
        <taxon>Gammaproteobacteria</taxon>
        <taxon>Pseudomonadales</taxon>
        <taxon>Pseudomonadaceae</taxon>
        <taxon>Pseudomonas</taxon>
    </lineage>
</organism>
<accession>A0A0B1YWI2</accession>